<dbReference type="HOGENOM" id="CLU_148571_0_0_9"/>
<sequence>MKKVLLFSFIVLFSLMNFNSEVYAATLRAKSTIIIDDAPDGKVYTTRKVWVPKGGYLGVYGQNNNSDLGYTWLIFRVYRDDGKDVTSQFWKPSSTSGEYFLNEGDKRIVNKRVGPIREGHSYYIWAKCEFRYAPIGTDCDGSFTVSSWY</sequence>
<dbReference type="EMBL" id="CP007739">
    <property type="protein sequence ID" value="AIE58926.1"/>
    <property type="molecule type" value="Genomic_DNA"/>
</dbReference>
<reference evidence="2 3" key="1">
    <citation type="journal article" date="2015" name="BMC Genomics">
        <title>Transcriptome analysis of thermophilic methylotrophic Bacillus methanolicus MGA3 using RNA-sequencing provides detailed insights into its previously uncharted transcriptional landscape.</title>
        <authorList>
            <person name="Irla M."/>
            <person name="Neshat A."/>
            <person name="Brautaset T."/>
            <person name="Ruckert C."/>
            <person name="Kalinowski J."/>
            <person name="Wendisch V.F."/>
        </authorList>
    </citation>
    <scope>NUCLEOTIDE SEQUENCE [LARGE SCALE GENOMIC DNA]</scope>
    <source>
        <strain evidence="3">MGA3 / ATCC 53907</strain>
    </source>
</reference>
<dbReference type="RefSeq" id="WP_003348191.1">
    <property type="nucleotide sequence ID" value="NZ_ADWW01000003.1"/>
</dbReference>
<dbReference type="AlphaFoldDB" id="I3E3C1"/>
<evidence type="ECO:0000313" key="3">
    <source>
        <dbReference type="Proteomes" id="UP000027602"/>
    </source>
</evidence>
<protein>
    <recommendedName>
        <fullName evidence="4">Secreted protein</fullName>
    </recommendedName>
</protein>
<feature type="signal peptide" evidence="1">
    <location>
        <begin position="1"/>
        <end position="24"/>
    </location>
</feature>
<dbReference type="eggNOG" id="ENOG50337D4">
    <property type="taxonomic scope" value="Bacteria"/>
</dbReference>
<name>I3E3C1_BACMM</name>
<evidence type="ECO:0000313" key="2">
    <source>
        <dbReference type="EMBL" id="AIE58926.1"/>
    </source>
</evidence>
<organism evidence="2 3">
    <name type="scientific">Bacillus methanolicus (strain MGA3 / ATCC 53907)</name>
    <dbReference type="NCBI Taxonomy" id="796606"/>
    <lineage>
        <taxon>Bacteria</taxon>
        <taxon>Bacillati</taxon>
        <taxon>Bacillota</taxon>
        <taxon>Bacilli</taxon>
        <taxon>Bacillales</taxon>
        <taxon>Bacillaceae</taxon>
        <taxon>Bacillus</taxon>
    </lineage>
</organism>
<proteinExistence type="predicted"/>
<evidence type="ECO:0008006" key="4">
    <source>
        <dbReference type="Google" id="ProtNLM"/>
    </source>
</evidence>
<keyword evidence="1" id="KW-0732">Signal</keyword>
<evidence type="ECO:0000256" key="1">
    <source>
        <dbReference type="SAM" id="SignalP"/>
    </source>
</evidence>
<feature type="chain" id="PRO_5003670230" description="Secreted protein" evidence="1">
    <location>
        <begin position="25"/>
        <end position="149"/>
    </location>
</feature>
<gene>
    <name evidence="2" type="ORF">BMMGA3_02280</name>
</gene>
<dbReference type="Proteomes" id="UP000027602">
    <property type="component" value="Chromosome"/>
</dbReference>
<dbReference type="KEGG" id="bmet:BMMGA3_02280"/>
<dbReference type="OrthoDB" id="2944093at2"/>
<accession>I3E3C1</accession>
<keyword evidence="3" id="KW-1185">Reference proteome</keyword>